<gene>
    <name evidence="3" type="ORF">C2845_PM05G26500</name>
</gene>
<evidence type="ECO:0000313" key="3">
    <source>
        <dbReference type="EMBL" id="RLN28177.1"/>
    </source>
</evidence>
<dbReference type="EMBL" id="PQIB02000003">
    <property type="protein sequence ID" value="RLN28177.1"/>
    <property type="molecule type" value="Genomic_DNA"/>
</dbReference>
<reference evidence="4" key="1">
    <citation type="journal article" date="2019" name="Nat. Commun.">
        <title>The genome of broomcorn millet.</title>
        <authorList>
            <person name="Zou C."/>
            <person name="Miki D."/>
            <person name="Li D."/>
            <person name="Tang Q."/>
            <person name="Xiao L."/>
            <person name="Rajput S."/>
            <person name="Deng P."/>
            <person name="Jia W."/>
            <person name="Huang R."/>
            <person name="Zhang M."/>
            <person name="Sun Y."/>
            <person name="Hu J."/>
            <person name="Fu X."/>
            <person name="Schnable P.S."/>
            <person name="Li F."/>
            <person name="Zhang H."/>
            <person name="Feng B."/>
            <person name="Zhu X."/>
            <person name="Liu R."/>
            <person name="Schnable J.C."/>
            <person name="Zhu J.-K."/>
            <person name="Zhang H."/>
        </authorList>
    </citation>
    <scope>NUCLEOTIDE SEQUENCE [LARGE SCALE GENOMIC DNA]</scope>
</reference>
<accession>A0A3L6SV26</accession>
<feature type="chain" id="PRO_5018012720" evidence="2">
    <location>
        <begin position="20"/>
        <end position="225"/>
    </location>
</feature>
<feature type="region of interest" description="Disordered" evidence="1">
    <location>
        <begin position="41"/>
        <end position="63"/>
    </location>
</feature>
<evidence type="ECO:0000256" key="1">
    <source>
        <dbReference type="SAM" id="MobiDB-lite"/>
    </source>
</evidence>
<comment type="caution">
    <text evidence="3">The sequence shown here is derived from an EMBL/GenBank/DDBJ whole genome shotgun (WGS) entry which is preliminary data.</text>
</comment>
<name>A0A3L6SV26_PANMI</name>
<keyword evidence="4" id="KW-1185">Reference proteome</keyword>
<protein>
    <submittedName>
        <fullName evidence="3">Uncharacterized protein</fullName>
    </submittedName>
</protein>
<dbReference type="AlphaFoldDB" id="A0A3L6SV26"/>
<dbReference type="Proteomes" id="UP000275267">
    <property type="component" value="Unassembled WGS sequence"/>
</dbReference>
<sequence length="225" mass="25523">MHVLLLFMYTSACLLKIQSSAVYGVVKIRMRETGIDREEARGANGPWKAKHHRPQQGGSGGIMPIKQEARASVVERASTRRKQATHDHQLTSHLALFPSTPQVLKNKKHIALRVYSDSQPAACRWSNSRKEEELALINRHLLEARQDVGLGPRGDRGGAVRAPLAGAALPAPRPLQLRRLRQHAHQRRLHRRPLHHLLRAHRHLRHRHRGAHHHRRPACLLVATC</sequence>
<proteinExistence type="predicted"/>
<keyword evidence="2" id="KW-0732">Signal</keyword>
<evidence type="ECO:0000256" key="2">
    <source>
        <dbReference type="SAM" id="SignalP"/>
    </source>
</evidence>
<organism evidence="3 4">
    <name type="scientific">Panicum miliaceum</name>
    <name type="common">Proso millet</name>
    <name type="synonym">Broomcorn millet</name>
    <dbReference type="NCBI Taxonomy" id="4540"/>
    <lineage>
        <taxon>Eukaryota</taxon>
        <taxon>Viridiplantae</taxon>
        <taxon>Streptophyta</taxon>
        <taxon>Embryophyta</taxon>
        <taxon>Tracheophyta</taxon>
        <taxon>Spermatophyta</taxon>
        <taxon>Magnoliopsida</taxon>
        <taxon>Liliopsida</taxon>
        <taxon>Poales</taxon>
        <taxon>Poaceae</taxon>
        <taxon>PACMAD clade</taxon>
        <taxon>Panicoideae</taxon>
        <taxon>Panicodae</taxon>
        <taxon>Paniceae</taxon>
        <taxon>Panicinae</taxon>
        <taxon>Panicum</taxon>
        <taxon>Panicum sect. Panicum</taxon>
    </lineage>
</organism>
<feature type="signal peptide" evidence="2">
    <location>
        <begin position="1"/>
        <end position="19"/>
    </location>
</feature>
<evidence type="ECO:0000313" key="4">
    <source>
        <dbReference type="Proteomes" id="UP000275267"/>
    </source>
</evidence>